<dbReference type="STRING" id="222136.BBW65_04975"/>
<sequence length="244" mass="26984">MCCRGSQREGFSLIELVVACAIVGVIWGMVPRGFDHSLMLAAKSLVLQIKMAQNLALNDHRNFTQAVFASKLKEQFPSIDIAGLLKEPQKNMWQVQFHTKGKYTQSSYSIYSDTPRVSATTHYDGRPMSGDFVAVELFSNQCLSGYNNTNVSDYCKNNTSAEVRLGEKYGVSSIALSGDAFCLGKEGERVYFDSFGVPYCGRKPQRLNQAFKIVLSKKNAKVAVCILPKSGYAFISHSLDCKGK</sequence>
<keyword evidence="1" id="KW-0812">Transmembrane</keyword>
<dbReference type="AlphaFoldDB" id="A0A1B1U607"/>
<protein>
    <recommendedName>
        <fullName evidence="4">Prepilin-type N-terminal cleavage/methylation domain-containing protein</fullName>
    </recommendedName>
</protein>
<dbReference type="NCBIfam" id="TIGR02532">
    <property type="entry name" value="IV_pilin_GFxxxE"/>
    <property type="match status" value="1"/>
</dbReference>
<dbReference type="InterPro" id="IPR012902">
    <property type="entry name" value="N_methyl_site"/>
</dbReference>
<keyword evidence="1" id="KW-1133">Transmembrane helix</keyword>
<proteinExistence type="predicted"/>
<dbReference type="RefSeq" id="WP_066340557.1">
    <property type="nucleotide sequence ID" value="NZ_CP016503.1"/>
</dbReference>
<evidence type="ECO:0008006" key="4">
    <source>
        <dbReference type="Google" id="ProtNLM"/>
    </source>
</evidence>
<evidence type="ECO:0000313" key="3">
    <source>
        <dbReference type="Proteomes" id="UP000092884"/>
    </source>
</evidence>
<dbReference type="SUPFAM" id="SSF54523">
    <property type="entry name" value="Pili subunits"/>
    <property type="match status" value="1"/>
</dbReference>
<reference evidence="3" key="1">
    <citation type="submission" date="2016-07" db="EMBL/GenBank/DDBJ databases">
        <authorList>
            <person name="Florea S."/>
            <person name="Webb J.S."/>
            <person name="Jaromczyk J."/>
            <person name="Schardl C.L."/>
        </authorList>
    </citation>
    <scope>NUCLEOTIDE SEQUENCE [LARGE SCALE GENOMIC DNA]</scope>
    <source>
        <strain evidence="3">MIT 01-6242</strain>
    </source>
</reference>
<dbReference type="Proteomes" id="UP000092884">
    <property type="component" value="Chromosome"/>
</dbReference>
<evidence type="ECO:0000256" key="1">
    <source>
        <dbReference type="SAM" id="Phobius"/>
    </source>
</evidence>
<accession>A0A1B1U607</accession>
<dbReference type="KEGG" id="het:BBW65_04975"/>
<dbReference type="InterPro" id="IPR045584">
    <property type="entry name" value="Pilin-like"/>
</dbReference>
<evidence type="ECO:0000313" key="2">
    <source>
        <dbReference type="EMBL" id="ANV98189.1"/>
    </source>
</evidence>
<dbReference type="EMBL" id="CP016503">
    <property type="protein sequence ID" value="ANV98189.1"/>
    <property type="molecule type" value="Genomic_DNA"/>
</dbReference>
<gene>
    <name evidence="2" type="ORF">BBW65_04975</name>
</gene>
<keyword evidence="3" id="KW-1185">Reference proteome</keyword>
<dbReference type="OrthoDB" id="5363195at2"/>
<feature type="transmembrane region" description="Helical" evidence="1">
    <location>
        <begin position="12"/>
        <end position="30"/>
    </location>
</feature>
<organism evidence="2 3">
    <name type="scientific">Helicobacter enhydrae</name>
    <dbReference type="NCBI Taxonomy" id="222136"/>
    <lineage>
        <taxon>Bacteria</taxon>
        <taxon>Pseudomonadati</taxon>
        <taxon>Campylobacterota</taxon>
        <taxon>Epsilonproteobacteria</taxon>
        <taxon>Campylobacterales</taxon>
        <taxon>Helicobacteraceae</taxon>
        <taxon>Helicobacter</taxon>
    </lineage>
</organism>
<dbReference type="Pfam" id="PF07963">
    <property type="entry name" value="N_methyl"/>
    <property type="match status" value="1"/>
</dbReference>
<keyword evidence="1" id="KW-0472">Membrane</keyword>
<name>A0A1B1U607_9HELI</name>